<accession>A0A7K3LYD7</accession>
<comment type="caution">
    <text evidence="1">The sequence shown here is derived from an EMBL/GenBank/DDBJ whole genome shotgun (WGS) entry which is preliminary data.</text>
</comment>
<dbReference type="AlphaFoldDB" id="A0A7K3LYD7"/>
<sequence>MNIRIRRAVTAIGISVIAVGGAGVAVAPASAEKPAMLDISGDLAIAPGVHLLHIEAHGDRTKSGETSGTYVATVMDGRNRLPVQVKGPVTCIYTKGDTGSLIYPIDATSPDLVPAGLKGAYAVQITVRKGTPDMVGVMGPMATSSFHGCEPGTTPFTFDGKIGLD</sequence>
<dbReference type="EMBL" id="JAADZU010000129">
    <property type="protein sequence ID" value="NDK92507.1"/>
    <property type="molecule type" value="Genomic_DNA"/>
</dbReference>
<evidence type="ECO:0000313" key="2">
    <source>
        <dbReference type="Proteomes" id="UP000466307"/>
    </source>
</evidence>
<protein>
    <submittedName>
        <fullName evidence="1">Uncharacterized protein</fullName>
    </submittedName>
</protein>
<keyword evidence="2" id="KW-1185">Reference proteome</keyword>
<proteinExistence type="predicted"/>
<dbReference type="Proteomes" id="UP000466307">
    <property type="component" value="Unassembled WGS sequence"/>
</dbReference>
<reference evidence="1 2" key="1">
    <citation type="submission" date="2020-01" db="EMBL/GenBank/DDBJ databases">
        <title>Investigation of new actinobacteria for the biodesulphurisation of diesel fuel.</title>
        <authorList>
            <person name="Athi Narayanan S.M."/>
        </authorList>
    </citation>
    <scope>NUCLEOTIDE SEQUENCE [LARGE SCALE GENOMIC DNA]</scope>
    <source>
        <strain evidence="1 2">213E</strain>
    </source>
</reference>
<dbReference type="RefSeq" id="WP_059037740.1">
    <property type="nucleotide sequence ID" value="NZ_JAADZU010000129.1"/>
</dbReference>
<evidence type="ECO:0000313" key="1">
    <source>
        <dbReference type="EMBL" id="NDK92507.1"/>
    </source>
</evidence>
<organism evidence="1 2">
    <name type="scientific">Gordonia desulfuricans</name>
    <dbReference type="NCBI Taxonomy" id="89051"/>
    <lineage>
        <taxon>Bacteria</taxon>
        <taxon>Bacillati</taxon>
        <taxon>Actinomycetota</taxon>
        <taxon>Actinomycetes</taxon>
        <taxon>Mycobacteriales</taxon>
        <taxon>Gordoniaceae</taxon>
        <taxon>Gordonia</taxon>
    </lineage>
</organism>
<name>A0A7K3LYD7_9ACTN</name>
<gene>
    <name evidence="1" type="ORF">GYA93_23565</name>
</gene>